<evidence type="ECO:0000256" key="1">
    <source>
        <dbReference type="SAM" id="MobiDB-lite"/>
    </source>
</evidence>
<evidence type="ECO:0000313" key="2">
    <source>
        <dbReference type="EMBL" id="KAF2763107.1"/>
    </source>
</evidence>
<dbReference type="GeneID" id="54481314"/>
<name>A0A6A6WLM5_9PEZI</name>
<dbReference type="Proteomes" id="UP000799437">
    <property type="component" value="Unassembled WGS sequence"/>
</dbReference>
<feature type="compositionally biased region" description="Basic and acidic residues" evidence="1">
    <location>
        <begin position="45"/>
        <end position="60"/>
    </location>
</feature>
<keyword evidence="3" id="KW-1185">Reference proteome</keyword>
<evidence type="ECO:0000313" key="3">
    <source>
        <dbReference type="Proteomes" id="UP000799437"/>
    </source>
</evidence>
<organism evidence="2 3">
    <name type="scientific">Pseudovirgaria hyperparasitica</name>
    <dbReference type="NCBI Taxonomy" id="470096"/>
    <lineage>
        <taxon>Eukaryota</taxon>
        <taxon>Fungi</taxon>
        <taxon>Dikarya</taxon>
        <taxon>Ascomycota</taxon>
        <taxon>Pezizomycotina</taxon>
        <taxon>Dothideomycetes</taxon>
        <taxon>Dothideomycetes incertae sedis</taxon>
        <taxon>Acrospermales</taxon>
        <taxon>Acrospermaceae</taxon>
        <taxon>Pseudovirgaria</taxon>
    </lineage>
</organism>
<dbReference type="RefSeq" id="XP_033605558.1">
    <property type="nucleotide sequence ID" value="XM_033740260.1"/>
</dbReference>
<dbReference type="PANTHER" id="PTHR28244:SF1">
    <property type="entry name" value="RNA POLYMERASE I-SPECIFIC TRANSCRIPTION INITIATION FACTOR RRN11"/>
    <property type="match status" value="1"/>
</dbReference>
<dbReference type="InterPro" id="IPR007224">
    <property type="entry name" value="TIF_Rrn11"/>
</dbReference>
<dbReference type="Pfam" id="PF04090">
    <property type="entry name" value="Rrn11"/>
    <property type="match status" value="1"/>
</dbReference>
<dbReference type="GO" id="GO:0042790">
    <property type="term" value="P:nucleolar large rRNA transcription by RNA polymerase I"/>
    <property type="evidence" value="ECO:0007669"/>
    <property type="project" value="TreeGrafter"/>
</dbReference>
<feature type="region of interest" description="Disordered" evidence="1">
    <location>
        <begin position="91"/>
        <end position="110"/>
    </location>
</feature>
<dbReference type="GO" id="GO:0001164">
    <property type="term" value="F:RNA polymerase I core promoter sequence-specific DNA binding"/>
    <property type="evidence" value="ECO:0007669"/>
    <property type="project" value="InterPro"/>
</dbReference>
<dbReference type="GO" id="GO:0001181">
    <property type="term" value="F:RNA polymerase I general transcription initiation factor activity"/>
    <property type="evidence" value="ECO:0007669"/>
    <property type="project" value="InterPro"/>
</dbReference>
<gene>
    <name evidence="2" type="ORF">EJ05DRAFT_26054</name>
</gene>
<feature type="compositionally biased region" description="Acidic residues" evidence="1">
    <location>
        <begin position="35"/>
        <end position="44"/>
    </location>
</feature>
<proteinExistence type="predicted"/>
<feature type="region of interest" description="Disordered" evidence="1">
    <location>
        <begin position="224"/>
        <end position="244"/>
    </location>
</feature>
<dbReference type="GO" id="GO:0070860">
    <property type="term" value="C:RNA polymerase I core factor complex"/>
    <property type="evidence" value="ECO:0007669"/>
    <property type="project" value="TreeGrafter"/>
</dbReference>
<feature type="region of interest" description="Disordered" evidence="1">
    <location>
        <begin position="314"/>
        <end position="345"/>
    </location>
</feature>
<dbReference type="InterPro" id="IPR053029">
    <property type="entry name" value="RNA_pol_I-specific_init_factor"/>
</dbReference>
<dbReference type="EMBL" id="ML996565">
    <property type="protein sequence ID" value="KAF2763107.1"/>
    <property type="molecule type" value="Genomic_DNA"/>
</dbReference>
<dbReference type="GO" id="GO:0017025">
    <property type="term" value="F:TBP-class protein binding"/>
    <property type="evidence" value="ECO:0007669"/>
    <property type="project" value="TreeGrafter"/>
</dbReference>
<dbReference type="PANTHER" id="PTHR28244">
    <property type="entry name" value="RNA POLYMERASE I-SPECIFIC TRANSCRIPTION INITIATION FACTOR RRN11"/>
    <property type="match status" value="1"/>
</dbReference>
<feature type="region of interest" description="Disordered" evidence="1">
    <location>
        <begin position="23"/>
        <end position="78"/>
    </location>
</feature>
<protein>
    <submittedName>
        <fullName evidence="2">Uncharacterized protein</fullName>
    </submittedName>
</protein>
<accession>A0A6A6WLM5</accession>
<sequence>MSHLFTSPTSGFGHTLSFRASLYHKPSNDRKQDTAEDDDTDDLDESRLDDDKDEHEDQQHRNTHTQRQSVSAPSSKKVLSTLEEEQYRTAGLHTNDEIPPAPFPHRPVRKTAPRITDPYLQKQLAGLNPPIFVPGRASIADYARHNGEKLSTNLKSRHIGVLNAALHKCLSEGDYSRASRIWALLLRSTVNSRPFDIRRDENWRIGAEILLQLHPYIDPFDEKYSHHQNAGEDDEEDEDNGKPLFSEEGYRQARQYYERLIIQYPIAKVSYDINARRVNALTFYPTMFSLWITQIVDNSKRMRYEFLRSTSISNESTPIEHSDSEISSSDSHSREMKREEKKKREFQRIKDSELADVRKLAERLDQLVFSPPTDRDVTLLYIRGMVHVWMGDLLLIEEPDSDAEAAMHSNHLQSVKLRKDEIADAVARFREVIKLGGMRYPQLEILEAEIEERDVDESI</sequence>
<feature type="compositionally biased region" description="Polar residues" evidence="1">
    <location>
        <begin position="65"/>
        <end position="78"/>
    </location>
</feature>
<dbReference type="OrthoDB" id="2159786at2759"/>
<reference evidence="2" key="1">
    <citation type="journal article" date="2020" name="Stud. Mycol.">
        <title>101 Dothideomycetes genomes: a test case for predicting lifestyles and emergence of pathogens.</title>
        <authorList>
            <person name="Haridas S."/>
            <person name="Albert R."/>
            <person name="Binder M."/>
            <person name="Bloem J."/>
            <person name="Labutti K."/>
            <person name="Salamov A."/>
            <person name="Andreopoulos B."/>
            <person name="Baker S."/>
            <person name="Barry K."/>
            <person name="Bills G."/>
            <person name="Bluhm B."/>
            <person name="Cannon C."/>
            <person name="Castanera R."/>
            <person name="Culley D."/>
            <person name="Daum C."/>
            <person name="Ezra D."/>
            <person name="Gonzalez J."/>
            <person name="Henrissat B."/>
            <person name="Kuo A."/>
            <person name="Liang C."/>
            <person name="Lipzen A."/>
            <person name="Lutzoni F."/>
            <person name="Magnuson J."/>
            <person name="Mondo S."/>
            <person name="Nolan M."/>
            <person name="Ohm R."/>
            <person name="Pangilinan J."/>
            <person name="Park H.-J."/>
            <person name="Ramirez L."/>
            <person name="Alfaro M."/>
            <person name="Sun H."/>
            <person name="Tritt A."/>
            <person name="Yoshinaga Y."/>
            <person name="Zwiers L.-H."/>
            <person name="Turgeon B."/>
            <person name="Goodwin S."/>
            <person name="Spatafora J."/>
            <person name="Crous P."/>
            <person name="Grigoriev I."/>
        </authorList>
    </citation>
    <scope>NUCLEOTIDE SEQUENCE</scope>
    <source>
        <strain evidence="2">CBS 121739</strain>
    </source>
</reference>
<dbReference type="AlphaFoldDB" id="A0A6A6WLM5"/>
<feature type="compositionally biased region" description="Basic and acidic residues" evidence="1">
    <location>
        <begin position="331"/>
        <end position="345"/>
    </location>
</feature>